<dbReference type="Proteomes" id="UP000057981">
    <property type="component" value="Chromosome"/>
</dbReference>
<gene>
    <name evidence="1" type="ORF">APS56_10255</name>
</gene>
<evidence type="ECO:0000313" key="1">
    <source>
        <dbReference type="EMBL" id="ALJ05476.1"/>
    </source>
</evidence>
<reference evidence="1 2" key="1">
    <citation type="submission" date="2015-10" db="EMBL/GenBank/DDBJ databases">
        <authorList>
            <person name="Gilbert D.G."/>
        </authorList>
    </citation>
    <scope>NUCLEOTIDE SEQUENCE [LARGE SCALE GENOMIC DNA]</scope>
    <source>
        <strain evidence="2">HZ-22</strain>
    </source>
</reference>
<dbReference type="KEGG" id="ahz:APS56_10255"/>
<dbReference type="AlphaFoldDB" id="A0A0P0D5T3"/>
<organism evidence="1 2">
    <name type="scientific">Pseudalgibacter alginicilyticus</name>
    <dbReference type="NCBI Taxonomy" id="1736674"/>
    <lineage>
        <taxon>Bacteria</taxon>
        <taxon>Pseudomonadati</taxon>
        <taxon>Bacteroidota</taxon>
        <taxon>Flavobacteriia</taxon>
        <taxon>Flavobacteriales</taxon>
        <taxon>Flavobacteriaceae</taxon>
        <taxon>Pseudalgibacter</taxon>
    </lineage>
</organism>
<dbReference type="STRING" id="1736674.APS56_10255"/>
<name>A0A0P0D5T3_9FLAO</name>
<protein>
    <submittedName>
        <fullName evidence="1">Uncharacterized protein</fullName>
    </submittedName>
</protein>
<keyword evidence="2" id="KW-1185">Reference proteome</keyword>
<evidence type="ECO:0000313" key="2">
    <source>
        <dbReference type="Proteomes" id="UP000057981"/>
    </source>
</evidence>
<proteinExistence type="predicted"/>
<sequence length="114" mass="13142">MQKFQGLILTVVLSFFTHFVCTLEGEVTINNYTPTHELHDNDGLNTAAITIDASHEISLNFDEQRQLHTTEHFFSNPSIHKLYLNISLSYLKICDFFNFSQTIGTIIFPFHSFL</sequence>
<accession>A0A0P0D5T3</accession>
<dbReference type="EMBL" id="CP012898">
    <property type="protein sequence ID" value="ALJ05476.1"/>
    <property type="molecule type" value="Genomic_DNA"/>
</dbReference>
<dbReference type="RefSeq" id="WP_054727776.1">
    <property type="nucleotide sequence ID" value="NZ_CP012898.1"/>
</dbReference>